<comment type="caution">
    <text evidence="1">The sequence shown here is derived from an EMBL/GenBank/DDBJ whole genome shotgun (WGS) entry which is preliminary data.</text>
</comment>
<evidence type="ECO:0000313" key="2">
    <source>
        <dbReference type="Proteomes" id="UP000821865"/>
    </source>
</evidence>
<dbReference type="EMBL" id="CM023471">
    <property type="protein sequence ID" value="KAH7965651.1"/>
    <property type="molecule type" value="Genomic_DNA"/>
</dbReference>
<name>A0ACB8DC88_DERSI</name>
<dbReference type="Proteomes" id="UP000821865">
    <property type="component" value="Chromosome 2"/>
</dbReference>
<evidence type="ECO:0000313" key="1">
    <source>
        <dbReference type="EMBL" id="KAH7965651.1"/>
    </source>
</evidence>
<sequence>MFPAIPASKKKCNELHLPADSQSSMELANAPDENQTPLQEVVADQNVSPQHGSASQEFRKIIAALETQLATTKDRESKQQAELAEQAVQLSKARAELATSQAELGTARNKLRAQSQELDILLTELVTSQRCVEKLKTQYAPFGIEKFQECDEDIQFYTGLPDYDSFVDLLEYLDPGENGSNIILHHRTSSYRHEAYRGRPQKLWATTLKWHGGIQEEPLSSLCCRLAKKE</sequence>
<reference evidence="1" key="1">
    <citation type="submission" date="2020-05" db="EMBL/GenBank/DDBJ databases">
        <title>Large-scale comparative analyses of tick genomes elucidate their genetic diversity and vector capacities.</title>
        <authorList>
            <person name="Jia N."/>
            <person name="Wang J."/>
            <person name="Shi W."/>
            <person name="Du L."/>
            <person name="Sun Y."/>
            <person name="Zhan W."/>
            <person name="Jiang J."/>
            <person name="Wang Q."/>
            <person name="Zhang B."/>
            <person name="Ji P."/>
            <person name="Sakyi L.B."/>
            <person name="Cui X."/>
            <person name="Yuan T."/>
            <person name="Jiang B."/>
            <person name="Yang W."/>
            <person name="Lam T.T.-Y."/>
            <person name="Chang Q."/>
            <person name="Ding S."/>
            <person name="Wang X."/>
            <person name="Zhu J."/>
            <person name="Ruan X."/>
            <person name="Zhao L."/>
            <person name="Wei J."/>
            <person name="Que T."/>
            <person name="Du C."/>
            <person name="Cheng J."/>
            <person name="Dai P."/>
            <person name="Han X."/>
            <person name="Huang E."/>
            <person name="Gao Y."/>
            <person name="Liu J."/>
            <person name="Shao H."/>
            <person name="Ye R."/>
            <person name="Li L."/>
            <person name="Wei W."/>
            <person name="Wang X."/>
            <person name="Wang C."/>
            <person name="Yang T."/>
            <person name="Huo Q."/>
            <person name="Li W."/>
            <person name="Guo W."/>
            <person name="Chen H."/>
            <person name="Zhou L."/>
            <person name="Ni X."/>
            <person name="Tian J."/>
            <person name="Zhou Y."/>
            <person name="Sheng Y."/>
            <person name="Liu T."/>
            <person name="Pan Y."/>
            <person name="Xia L."/>
            <person name="Li J."/>
            <person name="Zhao F."/>
            <person name="Cao W."/>
        </authorList>
    </citation>
    <scope>NUCLEOTIDE SEQUENCE</scope>
    <source>
        <strain evidence="1">Dsil-2018</strain>
    </source>
</reference>
<gene>
    <name evidence="1" type="ORF">HPB49_009331</name>
</gene>
<keyword evidence="2" id="KW-1185">Reference proteome</keyword>
<protein>
    <submittedName>
        <fullName evidence="1">Uncharacterized protein</fullName>
    </submittedName>
</protein>
<proteinExistence type="predicted"/>
<organism evidence="1 2">
    <name type="scientific">Dermacentor silvarum</name>
    <name type="common">Tick</name>
    <dbReference type="NCBI Taxonomy" id="543639"/>
    <lineage>
        <taxon>Eukaryota</taxon>
        <taxon>Metazoa</taxon>
        <taxon>Ecdysozoa</taxon>
        <taxon>Arthropoda</taxon>
        <taxon>Chelicerata</taxon>
        <taxon>Arachnida</taxon>
        <taxon>Acari</taxon>
        <taxon>Parasitiformes</taxon>
        <taxon>Ixodida</taxon>
        <taxon>Ixodoidea</taxon>
        <taxon>Ixodidae</taxon>
        <taxon>Rhipicephalinae</taxon>
        <taxon>Dermacentor</taxon>
    </lineage>
</organism>
<accession>A0ACB8DC88</accession>